<evidence type="ECO:0000256" key="3">
    <source>
        <dbReference type="ARBA" id="ARBA00007681"/>
    </source>
</evidence>
<dbReference type="InterPro" id="IPR035968">
    <property type="entry name" value="ATP_synth_F1_ATPase_gsu"/>
</dbReference>
<organism evidence="12 13">
    <name type="scientific">Ruoffia tabacinasalis</name>
    <dbReference type="NCBI Taxonomy" id="87458"/>
    <lineage>
        <taxon>Bacteria</taxon>
        <taxon>Bacillati</taxon>
        <taxon>Bacillota</taxon>
        <taxon>Bacilli</taxon>
        <taxon>Lactobacillales</taxon>
        <taxon>Aerococcaceae</taxon>
        <taxon>Ruoffia</taxon>
    </lineage>
</organism>
<keyword evidence="7 11" id="KW-0406">Ion transport</keyword>
<evidence type="ECO:0000256" key="9">
    <source>
        <dbReference type="ARBA" id="ARBA00023196"/>
    </source>
</evidence>
<keyword evidence="6 11" id="KW-0375">Hydrogen ion transport</keyword>
<evidence type="ECO:0000256" key="5">
    <source>
        <dbReference type="ARBA" id="ARBA00022475"/>
    </source>
</evidence>
<dbReference type="InterPro" id="IPR000131">
    <property type="entry name" value="ATP_synth_F1_gsu"/>
</dbReference>
<evidence type="ECO:0000256" key="11">
    <source>
        <dbReference type="HAMAP-Rule" id="MF_00815"/>
    </source>
</evidence>
<keyword evidence="9 11" id="KW-0139">CF(1)</keyword>
<dbReference type="HAMAP" id="MF_00815">
    <property type="entry name" value="ATP_synth_gamma_bact"/>
    <property type="match status" value="1"/>
</dbReference>
<keyword evidence="8 11" id="KW-0472">Membrane</keyword>
<dbReference type="SUPFAM" id="SSF52943">
    <property type="entry name" value="ATP synthase (F1-ATPase), gamma subunit"/>
    <property type="match status" value="1"/>
</dbReference>
<comment type="caution">
    <text evidence="12">The sequence shown here is derived from an EMBL/GenBank/DDBJ whole genome shotgun (WGS) entry which is preliminary data.</text>
</comment>
<dbReference type="NCBIfam" id="TIGR01146">
    <property type="entry name" value="ATPsyn_F1gamma"/>
    <property type="match status" value="1"/>
</dbReference>
<dbReference type="Gene3D" id="3.40.1380.10">
    <property type="match status" value="1"/>
</dbReference>
<evidence type="ECO:0000313" key="13">
    <source>
        <dbReference type="Proteomes" id="UP000823401"/>
    </source>
</evidence>
<evidence type="ECO:0000313" key="12">
    <source>
        <dbReference type="EMBL" id="MBG9977629.1"/>
    </source>
</evidence>
<comment type="subcellular location">
    <subcellularLocation>
        <location evidence="11">Cell membrane</location>
        <topology evidence="11">Peripheral membrane protein</topology>
    </subcellularLocation>
    <subcellularLocation>
        <location evidence="2">Membrane</location>
        <topology evidence="2">Peripheral membrane protein</topology>
    </subcellularLocation>
</comment>
<dbReference type="PANTHER" id="PTHR11693">
    <property type="entry name" value="ATP SYNTHASE GAMMA CHAIN"/>
    <property type="match status" value="1"/>
</dbReference>
<keyword evidence="4 11" id="KW-0813">Transport</keyword>
<evidence type="ECO:0000256" key="1">
    <source>
        <dbReference type="ARBA" id="ARBA00003456"/>
    </source>
</evidence>
<proteinExistence type="inferred from homology"/>
<dbReference type="Pfam" id="PF00231">
    <property type="entry name" value="ATP-synt"/>
    <property type="match status" value="1"/>
</dbReference>
<accession>A0ABS0LHN2</accession>
<keyword evidence="10 11" id="KW-0066">ATP synthesis</keyword>
<reference evidence="12 13" key="1">
    <citation type="submission" date="2020-07" db="EMBL/GenBank/DDBJ databases">
        <title>Facklamia lactis sp. nov., isolated from raw milk.</title>
        <authorList>
            <person name="Doll E.V."/>
            <person name="Huptas C."/>
            <person name="Staib L."/>
            <person name="Wenning M."/>
            <person name="Scherer S."/>
        </authorList>
    </citation>
    <scope>NUCLEOTIDE SEQUENCE [LARGE SCALE GENOMIC DNA]</scope>
    <source>
        <strain evidence="12 13">DSM 104272</strain>
    </source>
</reference>
<evidence type="ECO:0000256" key="6">
    <source>
        <dbReference type="ARBA" id="ARBA00022781"/>
    </source>
</evidence>
<dbReference type="CDD" id="cd12151">
    <property type="entry name" value="F1-ATPase_gamma"/>
    <property type="match status" value="1"/>
</dbReference>
<comment type="similarity">
    <text evidence="3 11">Belongs to the ATPase gamma chain family.</text>
</comment>
<dbReference type="EMBL" id="JACCEL010000004">
    <property type="protein sequence ID" value="MBG9977629.1"/>
    <property type="molecule type" value="Genomic_DNA"/>
</dbReference>
<comment type="function">
    <text evidence="1 11">Produces ATP from ADP in the presence of a proton gradient across the membrane. The gamma chain is believed to be important in regulating ATPase activity and the flow of protons through the CF(0) complex.</text>
</comment>
<evidence type="ECO:0000256" key="8">
    <source>
        <dbReference type="ARBA" id="ARBA00023136"/>
    </source>
</evidence>
<gene>
    <name evidence="11 12" type="primary">atpG</name>
    <name evidence="12" type="ORF">HYQ42_02415</name>
</gene>
<keyword evidence="5 11" id="KW-1003">Cell membrane</keyword>
<evidence type="ECO:0000256" key="7">
    <source>
        <dbReference type="ARBA" id="ARBA00023065"/>
    </source>
</evidence>
<sequence>MASMRDIKNRIENVSSTEQLIKAMDTIASTKLHKARLQLNGVRPMYNGLKEQVEEIGEREDALNHAFYEEREVKNSLYVVMTSNQGYVGSYNSAVLNAALEHMDDGREEKILSIGTKALSYFRKREKNIVRKITDVADSHVYYGSQEIAQWITNQYLTEEVDEVYIVYSKFVNVLTHEPKVEKILPIKSNFTYLGYESDREYEPSISSVIDHLVPLYLHMNIFRAFSEAHTSEQSARMVNMDSAGKNASELIRELTLSYNRQRQGAITQELSEIVGGTNFD</sequence>
<comment type="subunit">
    <text evidence="11">F-type ATPases have 2 components, CF(1) - the catalytic core - and CF(0) - the membrane proton channel. CF(1) has five subunits: alpha(3), beta(3), gamma(1), delta(1), epsilon(1). CF(0) has three main subunits: a, b and c.</text>
</comment>
<dbReference type="PRINTS" id="PR00126">
    <property type="entry name" value="ATPASEGAMMA"/>
</dbReference>
<keyword evidence="13" id="KW-1185">Reference proteome</keyword>
<evidence type="ECO:0000256" key="10">
    <source>
        <dbReference type="ARBA" id="ARBA00023310"/>
    </source>
</evidence>
<evidence type="ECO:0000256" key="4">
    <source>
        <dbReference type="ARBA" id="ARBA00022448"/>
    </source>
</evidence>
<dbReference type="Gene3D" id="1.10.287.80">
    <property type="entry name" value="ATP synthase, gamma subunit, helix hairpin domain"/>
    <property type="match status" value="1"/>
</dbReference>
<dbReference type="Proteomes" id="UP000823401">
    <property type="component" value="Unassembled WGS sequence"/>
</dbReference>
<evidence type="ECO:0000256" key="2">
    <source>
        <dbReference type="ARBA" id="ARBA00004170"/>
    </source>
</evidence>
<dbReference type="PANTHER" id="PTHR11693:SF22">
    <property type="entry name" value="ATP SYNTHASE SUBUNIT GAMMA, MITOCHONDRIAL"/>
    <property type="match status" value="1"/>
</dbReference>
<name>A0ABS0LHN2_9LACT</name>
<protein>
    <recommendedName>
        <fullName evidence="11">ATP synthase gamma chain</fullName>
    </recommendedName>
    <alternativeName>
        <fullName evidence="11">ATP synthase F1 sector gamma subunit</fullName>
    </alternativeName>
    <alternativeName>
        <fullName evidence="11">F-ATPase gamma subunit</fullName>
    </alternativeName>
</protein>